<name>A0A136IJL4_9PEZI</name>
<evidence type="ECO:0000256" key="2">
    <source>
        <dbReference type="ARBA" id="ARBA00023002"/>
    </source>
</evidence>
<dbReference type="STRING" id="196109.A0A136IJL4"/>
<dbReference type="InterPro" id="IPR016166">
    <property type="entry name" value="FAD-bd_PCMH"/>
</dbReference>
<dbReference type="InterPro" id="IPR016169">
    <property type="entry name" value="FAD-bd_PCMH_sub2"/>
</dbReference>
<dbReference type="GO" id="GO:0071949">
    <property type="term" value="F:FAD binding"/>
    <property type="evidence" value="ECO:0007669"/>
    <property type="project" value="InterPro"/>
</dbReference>
<comment type="similarity">
    <text evidence="1">Belongs to the oxygen-dependent FAD-linked oxidoreductase family.</text>
</comment>
<evidence type="ECO:0000259" key="3">
    <source>
        <dbReference type="PROSITE" id="PS51387"/>
    </source>
</evidence>
<dbReference type="AlphaFoldDB" id="A0A136IJL4"/>
<dbReference type="Pfam" id="PF01565">
    <property type="entry name" value="FAD_binding_4"/>
    <property type="match status" value="1"/>
</dbReference>
<dbReference type="SUPFAM" id="SSF56176">
    <property type="entry name" value="FAD-binding/transporter-associated domain-like"/>
    <property type="match status" value="1"/>
</dbReference>
<dbReference type="Gene3D" id="3.30.465.10">
    <property type="match status" value="2"/>
</dbReference>
<dbReference type="InterPro" id="IPR050432">
    <property type="entry name" value="FAD-linked_Oxidoreductases_BP"/>
</dbReference>
<evidence type="ECO:0000313" key="5">
    <source>
        <dbReference type="Proteomes" id="UP000070501"/>
    </source>
</evidence>
<feature type="domain" description="FAD-binding PCMH-type" evidence="3">
    <location>
        <begin position="64"/>
        <end position="245"/>
    </location>
</feature>
<evidence type="ECO:0000256" key="1">
    <source>
        <dbReference type="ARBA" id="ARBA00005466"/>
    </source>
</evidence>
<dbReference type="PANTHER" id="PTHR13878:SF91">
    <property type="entry name" value="FAD BINDING DOMAIN PROTEIN (AFU_ORTHOLOGUE AFUA_6G12070)-RELATED"/>
    <property type="match status" value="1"/>
</dbReference>
<accession>A0A136IJL4</accession>
<dbReference type="OrthoDB" id="9983560at2759"/>
<dbReference type="EMBL" id="KQ964294">
    <property type="protein sequence ID" value="KXJ85145.1"/>
    <property type="molecule type" value="Genomic_DNA"/>
</dbReference>
<dbReference type="InterPro" id="IPR012951">
    <property type="entry name" value="BBE"/>
</dbReference>
<dbReference type="InterPro" id="IPR006094">
    <property type="entry name" value="Oxid_FAD_bind_N"/>
</dbReference>
<gene>
    <name evidence="4" type="ORF">Micbo1qcDRAFT_186751</name>
</gene>
<proteinExistence type="inferred from homology"/>
<dbReference type="InterPro" id="IPR036318">
    <property type="entry name" value="FAD-bd_PCMH-like_sf"/>
</dbReference>
<dbReference type="Proteomes" id="UP000070501">
    <property type="component" value="Unassembled WGS sequence"/>
</dbReference>
<reference evidence="5" key="1">
    <citation type="submission" date="2016-02" db="EMBL/GenBank/DDBJ databases">
        <title>Draft genome sequence of Microdochium bolleyi, a fungal endophyte of beachgrass.</title>
        <authorList>
            <consortium name="DOE Joint Genome Institute"/>
            <person name="David A.S."/>
            <person name="May G."/>
            <person name="Haridas S."/>
            <person name="Lim J."/>
            <person name="Wang M."/>
            <person name="Labutti K."/>
            <person name="Lipzen A."/>
            <person name="Barry K."/>
            <person name="Grigoriev I.V."/>
        </authorList>
    </citation>
    <scope>NUCLEOTIDE SEQUENCE [LARGE SCALE GENOMIC DNA]</scope>
    <source>
        <strain evidence="5">J235TASD1</strain>
    </source>
</reference>
<keyword evidence="5" id="KW-1185">Reference proteome</keyword>
<organism evidence="4 5">
    <name type="scientific">Microdochium bolleyi</name>
    <dbReference type="NCBI Taxonomy" id="196109"/>
    <lineage>
        <taxon>Eukaryota</taxon>
        <taxon>Fungi</taxon>
        <taxon>Dikarya</taxon>
        <taxon>Ascomycota</taxon>
        <taxon>Pezizomycotina</taxon>
        <taxon>Sordariomycetes</taxon>
        <taxon>Xylariomycetidae</taxon>
        <taxon>Xylariales</taxon>
        <taxon>Microdochiaceae</taxon>
        <taxon>Microdochium</taxon>
    </lineage>
</organism>
<dbReference type="GO" id="GO:0016491">
    <property type="term" value="F:oxidoreductase activity"/>
    <property type="evidence" value="ECO:0007669"/>
    <property type="project" value="UniProtKB-KW"/>
</dbReference>
<dbReference type="InParanoid" id="A0A136IJL4"/>
<dbReference type="PROSITE" id="PS51387">
    <property type="entry name" value="FAD_PCMH"/>
    <property type="match status" value="1"/>
</dbReference>
<dbReference type="PANTHER" id="PTHR13878">
    <property type="entry name" value="GULONOLACTONE OXIDASE"/>
    <property type="match status" value="1"/>
</dbReference>
<evidence type="ECO:0000313" key="4">
    <source>
        <dbReference type="EMBL" id="KXJ85145.1"/>
    </source>
</evidence>
<protein>
    <recommendedName>
        <fullName evidence="3">FAD-binding PCMH-type domain-containing protein</fullName>
    </recommendedName>
</protein>
<sequence>MLPEIALECITHTSVAATTLASWRLSSGRSLLATTDKMGSSQMLFTAGFWNPIPIVSVCHDPNYDQQACAGLKAKYSEPTSDVVTAIEFAKLENIWLVVRNTEHEFLGRSRGRGALAIWTRHLKAREIVPSYRSTLYTGAALKMGAGVQGLEAEESLAPYGSVAVGGLCPSVGIAGGFTAGGGHSPPESKFGMGAGQTLEFEVVTAAGRTVTASPTVNSDLYWARSGGGRGNAPIVGLFMMILRTGVQSQDFWAALRVFFVLMPELVDNGIGATFSLSADAFYLTPLAAHGTSPQWLSSTGYNAHWKAFVPLDPLVRTDKAAYELYLALPGTVVGAVKRTNAVNAVLPAWRRGVALLGLLLPWSDAPEDWTRLLEKQRWLRQDMRPLIEAVTTGSGTWMNDADYAQPKWREAFFGGRYNALKALKRTWDPESLF</sequence>
<keyword evidence="2" id="KW-0560">Oxidoreductase</keyword>
<dbReference type="Gene3D" id="3.40.462.20">
    <property type="match status" value="1"/>
</dbReference>
<dbReference type="Pfam" id="PF08031">
    <property type="entry name" value="BBE"/>
    <property type="match status" value="1"/>
</dbReference>